<keyword evidence="2" id="KW-1185">Reference proteome</keyword>
<evidence type="ECO:0000313" key="2">
    <source>
        <dbReference type="Proteomes" id="UP001165960"/>
    </source>
</evidence>
<reference evidence="1" key="1">
    <citation type="submission" date="2022-04" db="EMBL/GenBank/DDBJ databases">
        <title>Genome of the entomopathogenic fungus Entomophthora muscae.</title>
        <authorList>
            <person name="Elya C."/>
            <person name="Lovett B.R."/>
            <person name="Lee E."/>
            <person name="Macias A.M."/>
            <person name="Hajek A.E."/>
            <person name="De Bivort B.L."/>
            <person name="Kasson M.T."/>
            <person name="De Fine Licht H.H."/>
            <person name="Stajich J.E."/>
        </authorList>
    </citation>
    <scope>NUCLEOTIDE SEQUENCE</scope>
    <source>
        <strain evidence="1">Berkeley</strain>
    </source>
</reference>
<sequence>MDMIFSIILSLLVGSSAGFKPSEIFKQTVYEGSDIVTVDPVYWTLKPREFPDCYNRKCLLDPGVVIDKRAFVRMELFNGHLLPRTPGCHTLSKVFLEPRKGKQAYAGINIFITEHTKSLSSFLTGSRLDKEKVILSVGIDELGLILSVAPKVVSEKVGSLHVRFLADSASLTTDSNSIRNNIEKIKRFGCNITWIVPNQAPKSFFDQLVAPDKLHFETVLPKTVNFRLFKYGEFDDQATA</sequence>
<proteinExistence type="predicted"/>
<accession>A0ACC2RI74</accession>
<evidence type="ECO:0000313" key="1">
    <source>
        <dbReference type="EMBL" id="KAJ9049757.1"/>
    </source>
</evidence>
<protein>
    <submittedName>
        <fullName evidence="1">Uncharacterized protein</fullName>
    </submittedName>
</protein>
<dbReference type="EMBL" id="QTSX02007201">
    <property type="protein sequence ID" value="KAJ9049757.1"/>
    <property type="molecule type" value="Genomic_DNA"/>
</dbReference>
<name>A0ACC2RI74_9FUNG</name>
<comment type="caution">
    <text evidence="1">The sequence shown here is derived from an EMBL/GenBank/DDBJ whole genome shotgun (WGS) entry which is preliminary data.</text>
</comment>
<organism evidence="1 2">
    <name type="scientific">Entomophthora muscae</name>
    <dbReference type="NCBI Taxonomy" id="34485"/>
    <lineage>
        <taxon>Eukaryota</taxon>
        <taxon>Fungi</taxon>
        <taxon>Fungi incertae sedis</taxon>
        <taxon>Zoopagomycota</taxon>
        <taxon>Entomophthoromycotina</taxon>
        <taxon>Entomophthoromycetes</taxon>
        <taxon>Entomophthorales</taxon>
        <taxon>Entomophthoraceae</taxon>
        <taxon>Entomophthora</taxon>
    </lineage>
</organism>
<gene>
    <name evidence="1" type="ORF">DSO57_1021125</name>
</gene>
<dbReference type="Proteomes" id="UP001165960">
    <property type="component" value="Unassembled WGS sequence"/>
</dbReference>